<evidence type="ECO:0000313" key="2">
    <source>
        <dbReference type="Proteomes" id="UP001169760"/>
    </source>
</evidence>
<gene>
    <name evidence="1" type="ORF">Q4521_10995</name>
</gene>
<reference evidence="1" key="1">
    <citation type="submission" date="2023-07" db="EMBL/GenBank/DDBJ databases">
        <title>Genome content predicts the carbon catabolic preferences of heterotrophic bacteria.</title>
        <authorList>
            <person name="Gralka M."/>
        </authorList>
    </citation>
    <scope>NUCLEOTIDE SEQUENCE</scope>
    <source>
        <strain evidence="1">I3M17_2</strain>
    </source>
</reference>
<dbReference type="AlphaFoldDB" id="A0AAW7X882"/>
<dbReference type="EMBL" id="JAUOPB010000007">
    <property type="protein sequence ID" value="MDO6423001.1"/>
    <property type="molecule type" value="Genomic_DNA"/>
</dbReference>
<evidence type="ECO:0000313" key="1">
    <source>
        <dbReference type="EMBL" id="MDO6423001.1"/>
    </source>
</evidence>
<sequence>MSSILLKHPEKDVDLGVFLPFISRPFLTAVQKSCSDAAKYSLDHFNSIWASIKLLFKELNELAVGLLGEINSGVATFGEKISWMKFIALVRCRLERRKITSYAKNSYISGINYTLNRLQYYGYIPRFDVLSTFKPEKKVSKSLLEFTFDDKEIFSEIVAGDDAAAIERVMHSLAAEMNGEVYENIADQCAYLLKKRLALIRSEAEMQFSRYAVLRKSGLVAIRKYRSLLPIIDRWIEWRRSKSTGSINPYNDEIKKLSNEQWWGVYLAWCWYRNGGVEPKCSVLPTRIYNMLRKQFLSRKDARADVSTAEAIGCSMGFIASASILLVHDLVANVDSIRNILVDADYITDYGVVDIEWVKPRARGFLTAIDEGEQKYSPSKVIRTIRKATRCYRKTATDQHKGKLFLHHHSAKGSSKKNSHQKHITPMVPTSSTLLTHIKKVIKSASGGEWGGTARSIRVSLLLYKGLTGGLIAVQQAAQHNSLRTSMLYANSIPMRMSFDQKMREFREWLQVLVTIDIENVAIKIGLDEDKYRQDKEKIIASQFGGVYCRDPMAGVQPGTKKGEVCWAISQCMTCNNKRNIFVVTEENVVHLLQWNEALKSASRAGYINVMKEAPWAFWCVFIESVLEKMFQSGEKYKAILHSSQRKLSEIDNPYLKIDFRLI</sequence>
<dbReference type="Proteomes" id="UP001169760">
    <property type="component" value="Unassembled WGS sequence"/>
</dbReference>
<organism evidence="1 2">
    <name type="scientific">Saccharophagus degradans</name>
    <dbReference type="NCBI Taxonomy" id="86304"/>
    <lineage>
        <taxon>Bacteria</taxon>
        <taxon>Pseudomonadati</taxon>
        <taxon>Pseudomonadota</taxon>
        <taxon>Gammaproteobacteria</taxon>
        <taxon>Cellvibrionales</taxon>
        <taxon>Cellvibrionaceae</taxon>
        <taxon>Saccharophagus</taxon>
    </lineage>
</organism>
<comment type="caution">
    <text evidence="1">The sequence shown here is derived from an EMBL/GenBank/DDBJ whole genome shotgun (WGS) entry which is preliminary data.</text>
</comment>
<accession>A0AAW7X882</accession>
<protein>
    <submittedName>
        <fullName evidence="1">Uncharacterized protein</fullName>
    </submittedName>
</protein>
<name>A0AAW7X882_9GAMM</name>
<proteinExistence type="predicted"/>
<dbReference type="RefSeq" id="WP_075186812.1">
    <property type="nucleotide sequence ID" value="NZ_JAUOPB010000007.1"/>
</dbReference>